<dbReference type="SUPFAM" id="SSF52047">
    <property type="entry name" value="RNI-like"/>
    <property type="match status" value="2"/>
</dbReference>
<gene>
    <name evidence="6" type="ORF">CHS0354_036256</name>
</gene>
<organism evidence="6 7">
    <name type="scientific">Potamilus streckersoni</name>
    <dbReference type="NCBI Taxonomy" id="2493646"/>
    <lineage>
        <taxon>Eukaryota</taxon>
        <taxon>Metazoa</taxon>
        <taxon>Spiralia</taxon>
        <taxon>Lophotrochozoa</taxon>
        <taxon>Mollusca</taxon>
        <taxon>Bivalvia</taxon>
        <taxon>Autobranchia</taxon>
        <taxon>Heteroconchia</taxon>
        <taxon>Palaeoheterodonta</taxon>
        <taxon>Unionida</taxon>
        <taxon>Unionoidea</taxon>
        <taxon>Unionidae</taxon>
        <taxon>Ambleminae</taxon>
        <taxon>Lampsilini</taxon>
        <taxon>Potamilus</taxon>
    </lineage>
</organism>
<dbReference type="InterPro" id="IPR027417">
    <property type="entry name" value="P-loop_NTPase"/>
</dbReference>
<evidence type="ECO:0000256" key="3">
    <source>
        <dbReference type="SAM" id="Coils"/>
    </source>
</evidence>
<keyword evidence="1" id="KW-0547">Nucleotide-binding</keyword>
<dbReference type="Proteomes" id="UP001195483">
    <property type="component" value="Unassembled WGS sequence"/>
</dbReference>
<evidence type="ECO:0000313" key="7">
    <source>
        <dbReference type="Proteomes" id="UP001195483"/>
    </source>
</evidence>
<dbReference type="Gene3D" id="3.80.10.10">
    <property type="entry name" value="Ribonuclease Inhibitor"/>
    <property type="match status" value="4"/>
</dbReference>
<dbReference type="Pfam" id="PF15112">
    <property type="entry name" value="DUF4559"/>
    <property type="match status" value="1"/>
</dbReference>
<dbReference type="SUPFAM" id="SSF52058">
    <property type="entry name" value="L domain-like"/>
    <property type="match status" value="1"/>
</dbReference>
<dbReference type="InterPro" id="IPR007111">
    <property type="entry name" value="NACHT_NTPase"/>
</dbReference>
<accession>A0AAE0SVH9</accession>
<reference evidence="6" key="3">
    <citation type="submission" date="2023-05" db="EMBL/GenBank/DDBJ databases">
        <authorList>
            <person name="Smith C.H."/>
        </authorList>
    </citation>
    <scope>NUCLEOTIDE SEQUENCE</scope>
    <source>
        <strain evidence="6">CHS0354</strain>
        <tissue evidence="6">Mantle</tissue>
    </source>
</reference>
<dbReference type="PROSITE" id="PS50837">
    <property type="entry name" value="NACHT"/>
    <property type="match status" value="1"/>
</dbReference>
<sequence>MPPTGAEKRVKDPEYNNWLRVGLALYYLKVGLCSFIKGEVDAMHKILLKKIYCGSAVYASQCSICKSSDVKQNRHLYTWKFRFPCPNSVCDSWLTELLAFHANPTSSKICCENCEVTDWPRAPWECAKLYMPRGQPPTNTNPAQSDSQALLTLMSNCTFFHTKLSKGALQLIHKVSTIRNRVMHSGDMRLSDSDNNSFIQDIINLLEDSTHLNTLEECKEAVTEINKIKNESLDVSFNIDLEMKVLRECVNDCRQELGVHQEETDRTVNSLKEELKNLTVQFDTFEKINKDKVEDLDSKCKNMDADVSMLVRHVASNMEDVKGELKILNEEIKLIKERSTQAIKATELTSLEIMESDVRDIQLLFIKAYESVQIISVNPVFDTAVSCKDLEDFYTNVVIEEEREDSSQMRRNEEQANKVTVTTPAGQGKSTFCRKLVHTWCSVQKRKLSIIEDDKISDKSDTYGLKDEDEMLRFDVLLYICLRDISDEKTLMDVIHTQFPLHESQYLSHRYHIGALLGQVEENKVLIIMEGLDEMENSSSFITKIMQKSLYPHVTVLASTRPWKIGQLSLIRSAHIDLLLNLHGFNYENSMLFAERIFRNCYKDEYAISRFKQDILKYHVIRGLINVPLLLLFIIHVWYEKKSFTQTIHELYMEILNVMVDRYMEGRNKKSKGNLRQDENKYVLPNAWPTENTTFILTPKLKNMSLVQHFGEEFLAALCDVANHFLINDEKESSLVYEEKNLMKLLGKDGFLKLQTALELGIFSNSESAGIFGKKICLTFLHKTVQEYLAAIGICCSEGRCKIFIDSLNTLDDVFKNEKIIIFVVSISASHCQTIFQKIYEVCDIDIDQNQHGPMIRRKYTHYLCRLYKDCIAEACREPLSLQFHSLYADNQEDWNVLQIALQSTSNSRMLTISKCDQLKCLDLSHCKFVDSTLDLSKSNCLTEISLKNVTLKGRLLLSKCTQLKCLKLVCCSLDDTTLDLSESNCLNELNLKHVTMKGELFVSNCTQLMLLELAFCSLDDSTLVLSKPDCGTGSFNHGTMKSKLLLSKCTQLKCVKLVYCGLEDSTMDLSESTALTTLSLEFVTMKGKLLLSKCTQLKCVKLVCCRLDKATLDLLESNCLSELSLKHVTMNGNLFLSKCSELKYLELAHCSFDEATLDLSTSPCLSKLSLELVTMKGNLLLSNCTHLKCLQLAYYILDDVRIDLSESTCLKNLSLELVTIKGELVLSNCTHLTCLEMAYCNLNDATLDLSESNYLTCLRLKHVTMKGKMRSPRCAQLRFLELSQCSLDHITFDLSESNCLTELSLDGVNMTIKLLPSMCTQLKCLRLAHCSLNDASLDLSECNCLIDVRLEDMKVKLVVSKCTQLSCLELAHCILDYTTLDLSESDSLTELSLKYVTMKGKLLISKCKKLKNLDLAYCEVDAATLDLTGSKCLTKLSLKEVTMKGQLLLSNCTHLQCLKLVCFGLDDATLDLSGSPCLVKFIVQNVTMKSKFMVSKCTKLKCSDLTYYSVNYVTLDFSNSNVLTKLVCRDVTMNVKLLISKCTLLKCLELVCCGLDDAILDLSESNCLTELSLEDVNIKGKLLLINCTQLNCLGLAYCSFDDAMLDLTENNSLTKLSLKHVTIKGKLLLFKCTQLKCLELAQCSLENATLDLSESNCLTEVIIEDVTMKGELLLSNCTHLKCLKLVNCILDNATLDLSESYSLTDWSIQDVTTKSQPLLANYTQHRMSETALL</sequence>
<feature type="coiled-coil region" evidence="3">
    <location>
        <begin position="261"/>
        <end position="338"/>
    </location>
</feature>
<dbReference type="SUPFAM" id="SSF52075">
    <property type="entry name" value="Outer arm dynein light chain 1"/>
    <property type="match status" value="1"/>
</dbReference>
<evidence type="ECO:0000313" key="6">
    <source>
        <dbReference type="EMBL" id="KAK3598940.1"/>
    </source>
</evidence>
<keyword evidence="3" id="KW-0175">Coiled coil</keyword>
<dbReference type="InterPro" id="IPR027897">
    <property type="entry name" value="DUF4559"/>
</dbReference>
<dbReference type="InterPro" id="IPR032675">
    <property type="entry name" value="LRR_dom_sf"/>
</dbReference>
<comment type="caution">
    <text evidence="6">The sequence shown here is derived from an EMBL/GenBank/DDBJ whole genome shotgun (WGS) entry which is preliminary data.</text>
</comment>
<keyword evidence="2" id="KW-0067">ATP-binding</keyword>
<feature type="domain" description="NACHT" evidence="5">
    <location>
        <begin position="417"/>
        <end position="562"/>
    </location>
</feature>
<name>A0AAE0SVH9_9BIVA</name>
<evidence type="ECO:0000256" key="4">
    <source>
        <dbReference type="SAM" id="MobiDB-lite"/>
    </source>
</evidence>
<evidence type="ECO:0000256" key="2">
    <source>
        <dbReference type="ARBA" id="ARBA00022840"/>
    </source>
</evidence>
<dbReference type="PANTHER" id="PTHR35083:SF3">
    <property type="entry name" value="SI:CH211-91P5.3"/>
    <property type="match status" value="1"/>
</dbReference>
<protein>
    <recommendedName>
        <fullName evidence="5">NACHT domain-containing protein</fullName>
    </recommendedName>
</protein>
<feature type="region of interest" description="Disordered" evidence="4">
    <location>
        <begin position="404"/>
        <end position="423"/>
    </location>
</feature>
<reference evidence="6" key="1">
    <citation type="journal article" date="2021" name="Genome Biol. Evol.">
        <title>A High-Quality Reference Genome for a Parasitic Bivalve with Doubly Uniparental Inheritance (Bivalvia: Unionida).</title>
        <authorList>
            <person name="Smith C.H."/>
        </authorList>
    </citation>
    <scope>NUCLEOTIDE SEQUENCE</scope>
    <source>
        <strain evidence="6">CHS0354</strain>
    </source>
</reference>
<evidence type="ECO:0000259" key="5">
    <source>
        <dbReference type="PROSITE" id="PS50837"/>
    </source>
</evidence>
<dbReference type="GO" id="GO:0005524">
    <property type="term" value="F:ATP binding"/>
    <property type="evidence" value="ECO:0007669"/>
    <property type="project" value="UniProtKB-KW"/>
</dbReference>
<evidence type="ECO:0000256" key="1">
    <source>
        <dbReference type="ARBA" id="ARBA00022741"/>
    </source>
</evidence>
<dbReference type="PANTHER" id="PTHR35083">
    <property type="entry name" value="RGD1565685 PROTEIN"/>
    <property type="match status" value="1"/>
</dbReference>
<dbReference type="EMBL" id="JAEAOA010002123">
    <property type="protein sequence ID" value="KAK3598940.1"/>
    <property type="molecule type" value="Genomic_DNA"/>
</dbReference>
<proteinExistence type="predicted"/>
<reference evidence="6" key="2">
    <citation type="journal article" date="2021" name="Genome Biol. Evol.">
        <title>Developing a high-quality reference genome for a parasitic bivalve with doubly uniparental inheritance (Bivalvia: Unionida).</title>
        <authorList>
            <person name="Smith C.H."/>
        </authorList>
    </citation>
    <scope>NUCLEOTIDE SEQUENCE</scope>
    <source>
        <strain evidence="6">CHS0354</strain>
        <tissue evidence="6">Mantle</tissue>
    </source>
</reference>
<keyword evidence="7" id="KW-1185">Reference proteome</keyword>
<dbReference type="Pfam" id="PF05729">
    <property type="entry name" value="NACHT"/>
    <property type="match status" value="1"/>
</dbReference>
<dbReference type="Gene3D" id="3.40.50.300">
    <property type="entry name" value="P-loop containing nucleotide triphosphate hydrolases"/>
    <property type="match status" value="1"/>
</dbReference>
<feature type="compositionally biased region" description="Basic and acidic residues" evidence="4">
    <location>
        <begin position="405"/>
        <end position="416"/>
    </location>
</feature>